<reference evidence="2" key="1">
    <citation type="submission" date="2016-07" db="EMBL/GenBank/DDBJ databases">
        <authorList>
            <person name="Florea S."/>
            <person name="Webb J.S."/>
            <person name="Jaromczyk J."/>
            <person name="Schardl C.L."/>
        </authorList>
    </citation>
    <scope>NUCLEOTIDE SEQUENCE [LARGE SCALE GENOMIC DNA]</scope>
</reference>
<organism evidence="1 2">
    <name type="scientific">Gordonia phage Bantam</name>
    <dbReference type="NCBI Taxonomy" id="1887641"/>
    <lineage>
        <taxon>Viruses</taxon>
        <taxon>Duplodnaviria</taxon>
        <taxon>Heunggongvirae</taxon>
        <taxon>Uroviricota</taxon>
        <taxon>Caudoviricetes</taxon>
        <taxon>Bantamvirus</taxon>
        <taxon>Bantamvirus bantam</taxon>
    </lineage>
</organism>
<dbReference type="Proteomes" id="UP000202170">
    <property type="component" value="Segment"/>
</dbReference>
<gene>
    <name evidence="1" type="primary">78</name>
    <name evidence="1" type="ORF">SEA_BANTAM_78</name>
</gene>
<dbReference type="EMBL" id="KX557272">
    <property type="protein sequence ID" value="AOE43767.1"/>
    <property type="molecule type" value="Genomic_DNA"/>
</dbReference>
<dbReference type="RefSeq" id="YP_009287546.1">
    <property type="nucleotide sequence ID" value="NC_031074.1"/>
</dbReference>
<proteinExistence type="predicted"/>
<protein>
    <submittedName>
        <fullName evidence="1">Uncharacterized protein</fullName>
    </submittedName>
</protein>
<dbReference type="GeneID" id="29080342"/>
<dbReference type="KEGG" id="vg:29080342"/>
<keyword evidence="2" id="KW-1185">Reference proteome</keyword>
<evidence type="ECO:0000313" key="2">
    <source>
        <dbReference type="Proteomes" id="UP000202170"/>
    </source>
</evidence>
<name>A0A1B3AYE3_9CAUD</name>
<evidence type="ECO:0000313" key="1">
    <source>
        <dbReference type="EMBL" id="AOE43767.1"/>
    </source>
</evidence>
<sequence>MTATLTAPDKIEYQPENKSVWIDPTLKLRPKTLDAALESLIGYGYPFSADDVHDMVPAAGRNAIGQKFAQLNAEGRIRRIGDLRSSAKSRKGGRITLWINAKVVESRSLFEGAAGPPLVIDIEHEDAIAQTQTVVSDPWDF</sequence>
<accession>A0A1B3AYE3</accession>